<feature type="region of interest" description="Disordered" evidence="1">
    <location>
        <begin position="513"/>
        <end position="544"/>
    </location>
</feature>
<feature type="compositionally biased region" description="Polar residues" evidence="1">
    <location>
        <begin position="1"/>
        <end position="23"/>
    </location>
</feature>
<reference evidence="3" key="4">
    <citation type="submission" date="2024-02" db="EMBL/GenBank/DDBJ databases">
        <title>Comparative genomics of Cryptococcus and Kwoniella reveals pathogenesis evolution and contrasting modes of karyotype evolution via chromosome fusion or intercentromeric recombination.</title>
        <authorList>
            <person name="Coelho M.A."/>
            <person name="David-Palma M."/>
            <person name="Shea T."/>
            <person name="Bowers K."/>
            <person name="McGinley-Smith S."/>
            <person name="Mohammad A.W."/>
            <person name="Gnirke A."/>
            <person name="Yurkov A.M."/>
            <person name="Nowrousian M."/>
            <person name="Sun S."/>
            <person name="Cuomo C.A."/>
            <person name="Heitman J."/>
        </authorList>
    </citation>
    <scope>NUCLEOTIDE SEQUENCE</scope>
    <source>
        <strain evidence="3">CBS 10118</strain>
    </source>
</reference>
<accession>A0A1B9GC79</accession>
<name>A0A1B9GC79_9TREE</name>
<feature type="compositionally biased region" description="Polar residues" evidence="1">
    <location>
        <begin position="513"/>
        <end position="526"/>
    </location>
</feature>
<dbReference type="GeneID" id="30204521"/>
<keyword evidence="4" id="KW-1185">Reference proteome</keyword>
<feature type="region of interest" description="Disordered" evidence="1">
    <location>
        <begin position="188"/>
        <end position="212"/>
    </location>
</feature>
<feature type="compositionally biased region" description="Low complexity" evidence="1">
    <location>
        <begin position="40"/>
        <end position="62"/>
    </location>
</feature>
<dbReference type="EMBL" id="CP144541">
    <property type="protein sequence ID" value="WVW79469.1"/>
    <property type="molecule type" value="Genomic_DNA"/>
</dbReference>
<feature type="compositionally biased region" description="Low complexity" evidence="1">
    <location>
        <begin position="83"/>
        <end position="101"/>
    </location>
</feature>
<dbReference type="Proteomes" id="UP000092730">
    <property type="component" value="Chromosome 1"/>
</dbReference>
<evidence type="ECO:0000313" key="2">
    <source>
        <dbReference type="EMBL" id="OCF28633.1"/>
    </source>
</evidence>
<feature type="compositionally biased region" description="Polar residues" evidence="1">
    <location>
        <begin position="102"/>
        <end position="114"/>
    </location>
</feature>
<dbReference type="RefSeq" id="XP_019049703.1">
    <property type="nucleotide sequence ID" value="XM_019186825.1"/>
</dbReference>
<dbReference type="AlphaFoldDB" id="A0A1B9GC79"/>
<dbReference type="VEuPathDB" id="FungiDB:I302_00122"/>
<feature type="compositionally biased region" description="Basic and acidic residues" evidence="1">
    <location>
        <begin position="637"/>
        <end position="651"/>
    </location>
</feature>
<feature type="region of interest" description="Disordered" evidence="1">
    <location>
        <begin position="622"/>
        <end position="679"/>
    </location>
</feature>
<organism evidence="2">
    <name type="scientific">Kwoniella bestiolae CBS 10118</name>
    <dbReference type="NCBI Taxonomy" id="1296100"/>
    <lineage>
        <taxon>Eukaryota</taxon>
        <taxon>Fungi</taxon>
        <taxon>Dikarya</taxon>
        <taxon>Basidiomycota</taxon>
        <taxon>Agaricomycotina</taxon>
        <taxon>Tremellomycetes</taxon>
        <taxon>Tremellales</taxon>
        <taxon>Cryptococcaceae</taxon>
        <taxon>Kwoniella</taxon>
    </lineage>
</organism>
<gene>
    <name evidence="2" type="ORF">I302_00122</name>
    <name evidence="3" type="ORF">I302_101438</name>
</gene>
<reference evidence="3" key="2">
    <citation type="submission" date="2013-07" db="EMBL/GenBank/DDBJ databases">
        <authorList>
            <consortium name="The Broad Institute Genome Sequencing Platform"/>
            <person name="Cuomo C."/>
            <person name="Litvintseva A."/>
            <person name="Chen Y."/>
            <person name="Heitman J."/>
            <person name="Sun S."/>
            <person name="Springer D."/>
            <person name="Dromer F."/>
            <person name="Young S.K."/>
            <person name="Zeng Q."/>
            <person name="Gargeya S."/>
            <person name="Fitzgerald M."/>
            <person name="Abouelleil A."/>
            <person name="Alvarado L."/>
            <person name="Berlin A.M."/>
            <person name="Chapman S.B."/>
            <person name="Dewar J."/>
            <person name="Goldberg J."/>
            <person name="Griggs A."/>
            <person name="Gujja S."/>
            <person name="Hansen M."/>
            <person name="Howarth C."/>
            <person name="Imamovic A."/>
            <person name="Larimer J."/>
            <person name="McCowan C."/>
            <person name="Murphy C."/>
            <person name="Pearson M."/>
            <person name="Priest M."/>
            <person name="Roberts A."/>
            <person name="Saif S."/>
            <person name="Shea T."/>
            <person name="Sykes S."/>
            <person name="Wortman J."/>
            <person name="Nusbaum C."/>
            <person name="Birren B."/>
        </authorList>
    </citation>
    <scope>NUCLEOTIDE SEQUENCE</scope>
    <source>
        <strain evidence="3">CBS 10118</strain>
    </source>
</reference>
<feature type="region of interest" description="Disordered" evidence="1">
    <location>
        <begin position="79"/>
        <end position="142"/>
    </location>
</feature>
<evidence type="ECO:0000256" key="1">
    <source>
        <dbReference type="SAM" id="MobiDB-lite"/>
    </source>
</evidence>
<evidence type="ECO:0000313" key="4">
    <source>
        <dbReference type="Proteomes" id="UP000092730"/>
    </source>
</evidence>
<dbReference type="OrthoDB" id="2565099at2759"/>
<dbReference type="KEGG" id="kbi:30204521"/>
<reference evidence="2" key="1">
    <citation type="submission" date="2013-07" db="EMBL/GenBank/DDBJ databases">
        <title>The Genome Sequence of Cryptococcus bestiolae CBS10118.</title>
        <authorList>
            <consortium name="The Broad Institute Genome Sequencing Platform"/>
            <person name="Cuomo C."/>
            <person name="Litvintseva A."/>
            <person name="Chen Y."/>
            <person name="Heitman J."/>
            <person name="Sun S."/>
            <person name="Springer D."/>
            <person name="Dromer F."/>
            <person name="Young S.K."/>
            <person name="Zeng Q."/>
            <person name="Gargeya S."/>
            <person name="Fitzgerald M."/>
            <person name="Abouelleil A."/>
            <person name="Alvarado L."/>
            <person name="Berlin A.M."/>
            <person name="Chapman S.B."/>
            <person name="Dewar J."/>
            <person name="Goldberg J."/>
            <person name="Griggs A."/>
            <person name="Gujja S."/>
            <person name="Hansen M."/>
            <person name="Howarth C."/>
            <person name="Imamovic A."/>
            <person name="Larimer J."/>
            <person name="McCowan C."/>
            <person name="Murphy C."/>
            <person name="Pearson M."/>
            <person name="Priest M."/>
            <person name="Roberts A."/>
            <person name="Saif S."/>
            <person name="Shea T."/>
            <person name="Sykes S."/>
            <person name="Wortman J."/>
            <person name="Nusbaum C."/>
            <person name="Birren B."/>
        </authorList>
    </citation>
    <scope>NUCLEOTIDE SEQUENCE [LARGE SCALE GENOMIC DNA]</scope>
    <source>
        <strain evidence="2">CBS 10118</strain>
    </source>
</reference>
<reference evidence="2" key="3">
    <citation type="submission" date="2014-01" db="EMBL/GenBank/DDBJ databases">
        <title>Evolution of pathogenesis and genome organization in the Tremellales.</title>
        <authorList>
            <person name="Cuomo C."/>
            <person name="Litvintseva A."/>
            <person name="Heitman J."/>
            <person name="Chen Y."/>
            <person name="Sun S."/>
            <person name="Springer D."/>
            <person name="Dromer F."/>
            <person name="Young S."/>
            <person name="Zeng Q."/>
            <person name="Chapman S."/>
            <person name="Gujja S."/>
            <person name="Saif S."/>
            <person name="Birren B."/>
        </authorList>
    </citation>
    <scope>NUCLEOTIDE SEQUENCE</scope>
    <source>
        <strain evidence="2">CBS 10118</strain>
    </source>
</reference>
<dbReference type="EMBL" id="KI894018">
    <property type="protein sequence ID" value="OCF28633.1"/>
    <property type="molecule type" value="Genomic_DNA"/>
</dbReference>
<feature type="region of interest" description="Disordered" evidence="1">
    <location>
        <begin position="224"/>
        <end position="249"/>
    </location>
</feature>
<proteinExistence type="predicted"/>
<feature type="region of interest" description="Disordered" evidence="1">
    <location>
        <begin position="1"/>
        <end position="27"/>
    </location>
</feature>
<feature type="region of interest" description="Disordered" evidence="1">
    <location>
        <begin position="40"/>
        <end position="63"/>
    </location>
</feature>
<sequence length="679" mass="74496">MSRTLITTHIASCQPPTSDSSTPAPVPTSLSLSIPFFSRSSSSTAYSTDLDTSLSTNSSSSSPGLGLCLHPNYLYQSQDLRKSSSSSSSRSLRPSLRKMPSWNNQTWSPRTSQDVYIRRGSEQSEMTSPTDGEFVFPPGEQGRRRRSLMGIDFGTWGMKPKIIFSNANSKRKSLSISRLRLKSTTISSAPAIPVGQDASPSKADEGQDSENDLTFSPLHRVWARSGSEAQDQIQGERERRGSDWPPTQSREMFLDLSGIPTFSGTGESNELFAEFEEFSFSDSSDVGDQDVPAGGLPMDGMDVDEKRVDTPLEMPLIPRLNLRLRKSHSSSVLSPVLDTEEEEEKYNPQTVKADVQVDVAHQTENICGKANEEEEQLVEMEKDENQIEIEEYYTPSFIPSSSFTSLKVTYPSRSTNSNLSYTKPDDTPSPVFDLSIFSPRPSQPHAPVLKGIIDGLPISPLELPSNSTSLREIALSFPTPVLFRDPPNSPITTVVMPIPRRGMPNTSIESVLNAHTQQKNPISRRSSLTDRERRPSRPSTTIEGLPTTRRRMSLILKPSILPCPTPPSLLTSPKSLDSEYIPPLFSPSSISPTSSKFGGTAAHSLAGGLPVRRGRGSLKLKLPPSHFANSAGLGFGPEKDEGDEKEREEHVPTPGTFGLEGEKERFEGEKVEGDNPYFA</sequence>
<protein>
    <submittedName>
        <fullName evidence="2">Uncharacterized protein</fullName>
    </submittedName>
</protein>
<evidence type="ECO:0000313" key="3">
    <source>
        <dbReference type="EMBL" id="WVW79469.1"/>
    </source>
</evidence>
<feature type="compositionally biased region" description="Basic and acidic residues" evidence="1">
    <location>
        <begin position="660"/>
        <end position="673"/>
    </location>
</feature>